<keyword evidence="6" id="KW-0378">Hydrolase</keyword>
<dbReference type="RefSeq" id="WP_118402653.1">
    <property type="nucleotide sequence ID" value="NZ_JADNFX010000009.1"/>
</dbReference>
<comment type="subunit">
    <text evidence="2">Monomer.</text>
</comment>
<dbReference type="PANTHER" id="PTHR12143:SF39">
    <property type="entry name" value="SECRETED PROTEIN"/>
    <property type="match status" value="1"/>
</dbReference>
<dbReference type="InterPro" id="IPR041371">
    <property type="entry name" value="GH92_N"/>
</dbReference>
<sequence>MKLSELSFGILLLFSFSACVSQQPDAETECYATEYVNPFIGTDFTGNTYPGAQAPFGMVQLSPDNGLPGWDRISGYFYPDSTIAGFSHTHLSGTGAGDLYDISFMPVTLPYKEADAPLGIHSLFSHDEETASAGYYQVRLKDYNINVELTATERCGIQRYTFPEADAAIFLNLRKAMNWDFTNDTRIEVVDSVTIQGYRFSDGWARDQHIYFRTRFSKPFASVQLDTAAVIKDGKRIGSSAIARFDFHTSAGEQILVTTAISGVSMEGAARNLAAEAPADDFDKYLAVTRKNWNEQLSKVEIKSNDIDEKVKFYTALYHSMLAPTIYSDMDGAYYGPDKQVHQADGWTNYSTFSLWDTYRAAHPLYTYIEPQRVNDMVKSFLAFSEQNGRLPVWNFYGSETDMMIGYHAVPVIVDAYLKGIGDFDPKKALAACVATANIDEYRGIGLYKKYGYVPYDVTDHYNSENWSLSKTLEYAYDDYCIARMAEKLGERQIADEFDKRSLNYKNVYNSQTTFMQPRNNKGSFIENFSPDDYTPHICESNGWQYFWSVQQDVDGLISLVGGKERFAQKLDSMFTYNPSADEDLPIFSTGMIGQYAHGNEPSHHVIYLFNAIGQPWKTQKYAAEVMHELYKNTPAGLCGNEDCGQMSAWYVFSAMGFYPVDPISGKYEIGTPMYPEMKMHLANGKIFTILAPAVSKENIYIQSVKLDGKPYDKSYITHEQIMNGSIFEFEMGNKPGKVWYEIE</sequence>
<dbReference type="Gene3D" id="1.20.1050.60">
    <property type="entry name" value="alpha-1,2-mannosidase"/>
    <property type="match status" value="1"/>
</dbReference>
<dbReference type="InterPro" id="IPR008928">
    <property type="entry name" value="6-hairpin_glycosidase_sf"/>
</dbReference>
<proteinExistence type="predicted"/>
<dbReference type="Pfam" id="PF17678">
    <property type="entry name" value="Glyco_hydro_92N"/>
    <property type="match status" value="1"/>
</dbReference>
<organism evidence="6 7">
    <name type="scientific">Bacteroides cellulosilyticus</name>
    <dbReference type="NCBI Taxonomy" id="246787"/>
    <lineage>
        <taxon>Bacteria</taxon>
        <taxon>Pseudomonadati</taxon>
        <taxon>Bacteroidota</taxon>
        <taxon>Bacteroidia</taxon>
        <taxon>Bacteroidales</taxon>
        <taxon>Bacteroidaceae</taxon>
        <taxon>Bacteroides</taxon>
    </lineage>
</organism>
<gene>
    <name evidence="6" type="ORF">DWX97_12465</name>
</gene>
<reference evidence="6 7" key="1">
    <citation type="submission" date="2018-08" db="EMBL/GenBank/DDBJ databases">
        <title>A genome reference for cultivated species of the human gut microbiota.</title>
        <authorList>
            <person name="Zou Y."/>
            <person name="Xue W."/>
            <person name="Luo G."/>
        </authorList>
    </citation>
    <scope>NUCLEOTIDE SEQUENCE [LARGE SCALE GENOMIC DNA]</scope>
    <source>
        <strain evidence="6 7">AF22-3AC</strain>
    </source>
</reference>
<dbReference type="InterPro" id="IPR005887">
    <property type="entry name" value="GH92_a_mannosidase_put"/>
</dbReference>
<dbReference type="FunFam" id="3.30.2080.10:FF:000001">
    <property type="entry name" value="Alpha-1,2-mannosidase subfamily"/>
    <property type="match status" value="1"/>
</dbReference>
<evidence type="ECO:0000256" key="1">
    <source>
        <dbReference type="ARBA" id="ARBA00001913"/>
    </source>
</evidence>
<dbReference type="EMBL" id="QRVJ01000009">
    <property type="protein sequence ID" value="RGS36541.1"/>
    <property type="molecule type" value="Genomic_DNA"/>
</dbReference>
<dbReference type="InterPro" id="IPR014718">
    <property type="entry name" value="GH-type_carb-bd"/>
</dbReference>
<evidence type="ECO:0000313" key="7">
    <source>
        <dbReference type="Proteomes" id="UP000283341"/>
    </source>
</evidence>
<dbReference type="GO" id="GO:0006516">
    <property type="term" value="P:glycoprotein catabolic process"/>
    <property type="evidence" value="ECO:0007669"/>
    <property type="project" value="TreeGrafter"/>
</dbReference>
<dbReference type="GO" id="GO:0030246">
    <property type="term" value="F:carbohydrate binding"/>
    <property type="evidence" value="ECO:0007669"/>
    <property type="project" value="InterPro"/>
</dbReference>
<protein>
    <submittedName>
        <fullName evidence="6">Glycoside hydrolase family 92 protein</fullName>
    </submittedName>
</protein>
<evidence type="ECO:0000313" key="6">
    <source>
        <dbReference type="EMBL" id="RGS36541.1"/>
    </source>
</evidence>
<name>A0A412IHE0_9BACE</name>
<dbReference type="InterPro" id="IPR050883">
    <property type="entry name" value="PNGase"/>
</dbReference>
<evidence type="ECO:0000259" key="4">
    <source>
        <dbReference type="Pfam" id="PF07971"/>
    </source>
</evidence>
<dbReference type="GO" id="GO:0005975">
    <property type="term" value="P:carbohydrate metabolic process"/>
    <property type="evidence" value="ECO:0007669"/>
    <property type="project" value="InterPro"/>
</dbReference>
<dbReference type="InterPro" id="IPR012939">
    <property type="entry name" value="Glyco_hydro_92"/>
</dbReference>
<feature type="domain" description="Glycosyl hydrolase family 92 N-terminal" evidence="5">
    <location>
        <begin position="35"/>
        <end position="262"/>
    </location>
</feature>
<evidence type="ECO:0000256" key="2">
    <source>
        <dbReference type="ARBA" id="ARBA00011245"/>
    </source>
</evidence>
<dbReference type="SUPFAM" id="SSF48208">
    <property type="entry name" value="Six-hairpin glycosidases"/>
    <property type="match status" value="1"/>
</dbReference>
<dbReference type="AlphaFoldDB" id="A0A412IHE0"/>
<dbReference type="PROSITE" id="PS51257">
    <property type="entry name" value="PROKAR_LIPOPROTEIN"/>
    <property type="match status" value="1"/>
</dbReference>
<evidence type="ECO:0000259" key="5">
    <source>
        <dbReference type="Pfam" id="PF17678"/>
    </source>
</evidence>
<dbReference type="Gene3D" id="1.20.1610.10">
    <property type="entry name" value="alpha-1,2-mannosidases domains"/>
    <property type="match status" value="1"/>
</dbReference>
<dbReference type="Pfam" id="PF07971">
    <property type="entry name" value="Glyco_hydro_92"/>
    <property type="match status" value="1"/>
</dbReference>
<dbReference type="Gene3D" id="2.70.98.10">
    <property type="match status" value="1"/>
</dbReference>
<dbReference type="GO" id="GO:0005829">
    <property type="term" value="C:cytosol"/>
    <property type="evidence" value="ECO:0007669"/>
    <property type="project" value="TreeGrafter"/>
</dbReference>
<comment type="cofactor">
    <cofactor evidence="1">
        <name>Ca(2+)</name>
        <dbReference type="ChEBI" id="CHEBI:29108"/>
    </cofactor>
</comment>
<dbReference type="NCBIfam" id="TIGR01180">
    <property type="entry name" value="aman2_put"/>
    <property type="match status" value="1"/>
</dbReference>
<dbReference type="FunFam" id="1.20.1050.60:FF:000001">
    <property type="entry name" value="Putative alpha-1,2-mannosidase"/>
    <property type="match status" value="1"/>
</dbReference>
<feature type="domain" description="Glycosyl hydrolase family 92" evidence="4">
    <location>
        <begin position="269"/>
        <end position="734"/>
    </location>
</feature>
<evidence type="ECO:0000256" key="3">
    <source>
        <dbReference type="ARBA" id="ARBA00022837"/>
    </source>
</evidence>
<comment type="caution">
    <text evidence="6">The sequence shown here is derived from an EMBL/GenBank/DDBJ whole genome shotgun (WGS) entry which is preliminary data.</text>
</comment>
<dbReference type="Proteomes" id="UP000283341">
    <property type="component" value="Unassembled WGS sequence"/>
</dbReference>
<dbReference type="PANTHER" id="PTHR12143">
    <property type="entry name" value="PEPTIDE N-GLYCANASE PNGASE -RELATED"/>
    <property type="match status" value="1"/>
</dbReference>
<dbReference type="GO" id="GO:0000224">
    <property type="term" value="F:peptide-N4-(N-acetyl-beta-glucosaminyl)asparagine amidase activity"/>
    <property type="evidence" value="ECO:0007669"/>
    <property type="project" value="TreeGrafter"/>
</dbReference>
<dbReference type="Gene3D" id="3.30.2080.10">
    <property type="entry name" value="GH92 mannosidase domain"/>
    <property type="match status" value="1"/>
</dbReference>
<dbReference type="FunFam" id="1.20.1610.10:FF:000001">
    <property type="entry name" value="Putative alpha-1,2-mannosidase"/>
    <property type="match status" value="1"/>
</dbReference>
<keyword evidence="3" id="KW-0106">Calcium</keyword>
<accession>A0A412IHE0</accession>